<evidence type="ECO:0008006" key="4">
    <source>
        <dbReference type="Google" id="ProtNLM"/>
    </source>
</evidence>
<dbReference type="Proteomes" id="UP001248581">
    <property type="component" value="Chromosome"/>
</dbReference>
<proteinExistence type="predicted"/>
<dbReference type="EMBL" id="CP134146">
    <property type="protein sequence ID" value="WNC67361.1"/>
    <property type="molecule type" value="Genomic_DNA"/>
</dbReference>
<keyword evidence="1" id="KW-1133">Transmembrane helix</keyword>
<sequence>MVIKQITAITLRFLALTLLIKLTLNIPMILMFLSSYESYMQQDIPIFLYVGLIANFVIVGCISAYLIWKVSKSIIEKAPTNTESWMSEDNQKFLIQLGGIYFIVNALVYLPAAIGRLPNSQHIVFENTLSVVGWLIQLLIGILITTRATHWHKLLLKLRSRT</sequence>
<feature type="transmembrane region" description="Helical" evidence="1">
    <location>
        <begin position="12"/>
        <end position="34"/>
    </location>
</feature>
<accession>A0ABY9TFA5</accession>
<feature type="transmembrane region" description="Helical" evidence="1">
    <location>
        <begin position="46"/>
        <end position="68"/>
    </location>
</feature>
<dbReference type="RefSeq" id="WP_348386524.1">
    <property type="nucleotide sequence ID" value="NZ_CP134146.1"/>
</dbReference>
<keyword evidence="1" id="KW-0472">Membrane</keyword>
<evidence type="ECO:0000313" key="3">
    <source>
        <dbReference type="Proteomes" id="UP001248581"/>
    </source>
</evidence>
<keyword evidence="1" id="KW-0812">Transmembrane</keyword>
<evidence type="ECO:0000256" key="1">
    <source>
        <dbReference type="SAM" id="Phobius"/>
    </source>
</evidence>
<keyword evidence="3" id="KW-1185">Reference proteome</keyword>
<feature type="transmembrane region" description="Helical" evidence="1">
    <location>
        <begin position="93"/>
        <end position="112"/>
    </location>
</feature>
<feature type="transmembrane region" description="Helical" evidence="1">
    <location>
        <begin position="132"/>
        <end position="151"/>
    </location>
</feature>
<gene>
    <name evidence="2" type="ORF">RI845_12625</name>
</gene>
<evidence type="ECO:0000313" key="2">
    <source>
        <dbReference type="EMBL" id="WNC67361.1"/>
    </source>
</evidence>
<reference evidence="3" key="1">
    <citation type="submission" date="2023-09" db="EMBL/GenBank/DDBJ databases">
        <authorList>
            <person name="Li S."/>
            <person name="Li X."/>
            <person name="Zhang C."/>
            <person name="Zhao Z."/>
        </authorList>
    </citation>
    <scope>NUCLEOTIDE SEQUENCE [LARGE SCALE GENOMIC DNA]</scope>
    <source>
        <strain evidence="3">SQ345</strain>
    </source>
</reference>
<organism evidence="2 3">
    <name type="scientific">Thalassotalea nanhaiensis</name>
    <dbReference type="NCBI Taxonomy" id="3065648"/>
    <lineage>
        <taxon>Bacteria</taxon>
        <taxon>Pseudomonadati</taxon>
        <taxon>Pseudomonadota</taxon>
        <taxon>Gammaproteobacteria</taxon>
        <taxon>Alteromonadales</taxon>
        <taxon>Colwelliaceae</taxon>
        <taxon>Thalassotalea</taxon>
    </lineage>
</organism>
<protein>
    <recommendedName>
        <fullName evidence="4">DUF4328 domain-containing protein</fullName>
    </recommendedName>
</protein>
<name>A0ABY9TFA5_9GAMM</name>